<evidence type="ECO:0000313" key="1">
    <source>
        <dbReference type="EMBL" id="CAA9581450.1"/>
    </source>
</evidence>
<protein>
    <submittedName>
        <fullName evidence="1">Uncharacterized protein</fullName>
    </submittedName>
</protein>
<reference evidence="1" key="1">
    <citation type="submission" date="2020-02" db="EMBL/GenBank/DDBJ databases">
        <authorList>
            <person name="Meier V. D."/>
        </authorList>
    </citation>
    <scope>NUCLEOTIDE SEQUENCE</scope>
    <source>
        <strain evidence="1">AVDCRST_MAG19</strain>
    </source>
</reference>
<proteinExistence type="predicted"/>
<sequence length="270" mass="29323">MVGDRKRRANIPGDGRWQRTPGGRRGAMFGIADRDRVRDRLIERARADPDIAAAALIGSTVAGGDRWSDLDLTFGVASDVPIEPVLARWTRDVAAEFGAVALFDLAVPPTVYRVFLLPGALQVDLSFAPAAASRRSPRFRLLFGEAVERPAPPPPPPEHLFGLGVHDLTHARVCIERGLPLQAEHWIHEARYQALTLACARLGLDTSYGRGFGRLPPEVVDPLAGALARDLSAGELRRALAVATAGLLREARGMPELVARVRPMLEDLPH</sequence>
<dbReference type="AlphaFoldDB" id="A0A6J4VPG3"/>
<dbReference type="EMBL" id="CADCWL010000224">
    <property type="protein sequence ID" value="CAA9581450.1"/>
    <property type="molecule type" value="Genomic_DNA"/>
</dbReference>
<accession>A0A6J4VPG3</accession>
<dbReference type="Gene3D" id="3.30.460.10">
    <property type="entry name" value="Beta Polymerase, domain 2"/>
    <property type="match status" value="1"/>
</dbReference>
<gene>
    <name evidence="1" type="ORF">AVDCRST_MAG19-3987</name>
</gene>
<organism evidence="1">
    <name type="scientific">uncultured Thermomicrobiales bacterium</name>
    <dbReference type="NCBI Taxonomy" id="1645740"/>
    <lineage>
        <taxon>Bacteria</taxon>
        <taxon>Pseudomonadati</taxon>
        <taxon>Thermomicrobiota</taxon>
        <taxon>Thermomicrobia</taxon>
        <taxon>Thermomicrobiales</taxon>
        <taxon>environmental samples</taxon>
    </lineage>
</organism>
<dbReference type="InterPro" id="IPR043519">
    <property type="entry name" value="NT_sf"/>
</dbReference>
<name>A0A6J4VPG3_9BACT</name>